<accession>C4JPU8</accession>
<evidence type="ECO:0000313" key="3">
    <source>
        <dbReference type="Proteomes" id="UP000002058"/>
    </source>
</evidence>
<dbReference type="GeneID" id="8440789"/>
<dbReference type="KEGG" id="ure:UREG_04591"/>
<proteinExistence type="predicted"/>
<dbReference type="VEuPathDB" id="FungiDB:UREG_04591"/>
<dbReference type="InParanoid" id="C4JPU8"/>
<protein>
    <submittedName>
        <fullName evidence="2">Uncharacterized protein</fullName>
    </submittedName>
</protein>
<dbReference type="RefSeq" id="XP_002545074.1">
    <property type="nucleotide sequence ID" value="XM_002545028.1"/>
</dbReference>
<keyword evidence="1" id="KW-0812">Transmembrane</keyword>
<evidence type="ECO:0000313" key="2">
    <source>
        <dbReference type="EMBL" id="EEP79745.1"/>
    </source>
</evidence>
<evidence type="ECO:0000256" key="1">
    <source>
        <dbReference type="SAM" id="Phobius"/>
    </source>
</evidence>
<reference evidence="2" key="1">
    <citation type="submission" date="2005-04" db="EMBL/GenBank/DDBJ databases">
        <authorList>
            <person name="Dennison P.M.J."/>
        </authorList>
    </citation>
    <scope>NUCLEOTIDE SEQUENCE</scope>
    <source>
        <strain evidence="2">1704</strain>
    </source>
</reference>
<dbReference type="AlphaFoldDB" id="C4JPU8"/>
<feature type="transmembrane region" description="Helical" evidence="1">
    <location>
        <begin position="85"/>
        <end position="104"/>
    </location>
</feature>
<feature type="transmembrane region" description="Helical" evidence="1">
    <location>
        <begin position="12"/>
        <end position="35"/>
    </location>
</feature>
<reference evidence="2" key="3">
    <citation type="submission" date="2005-09" db="EMBL/GenBank/DDBJ databases">
        <title>Annotation of the Uncinocarpus reesii strain 1704 genome.</title>
        <authorList>
            <consortium name="The Broad Institute Genome Sequencing Platform"/>
            <person name="Birren B."/>
            <person name="Lander E."/>
            <person name="Galagan J."/>
            <person name="Nusbaum C."/>
            <person name="Devon K."/>
            <person name="Ma L.-J."/>
            <person name="Henn M."/>
            <person name="Jaffe D."/>
            <person name="Butler J."/>
            <person name="Alvarez P."/>
            <person name="Gnerre S."/>
            <person name="Grabherr M."/>
            <person name="Kleber M."/>
            <person name="Mauceli E."/>
            <person name="Brockman W."/>
            <person name="Rounsley S."/>
            <person name="Young S."/>
            <person name="LaButti K."/>
            <person name="Pushparaj V."/>
            <person name="DeCaprio D."/>
            <person name="Crawford M."/>
            <person name="Koehrsen M."/>
            <person name="Engels R."/>
            <person name="Montgomery P."/>
            <person name="Pearson M."/>
            <person name="Howarth C."/>
            <person name="Larson L."/>
            <person name="Luoma S."/>
            <person name="White J."/>
            <person name="O'Leary S."/>
            <person name="Kodira C."/>
            <person name="Zeng Q."/>
            <person name="Yandava C."/>
            <person name="Alvarado L."/>
            <person name="Taylor J."/>
            <person name="Johannesson H."/>
        </authorList>
    </citation>
    <scope>NUCLEOTIDE SEQUENCE</scope>
    <source>
        <strain evidence="2">1704</strain>
    </source>
</reference>
<sequence length="500" mass="56805">MSDQWMNLPSSWSLQNVQAVLTVVVSALSALMIWVTTRTFWRRGAIPVTKESRTVPILSLLTISSLGEVFDTLKVFKLRVLSVRYLAICVQCIVVVIFSLSGMLSGPIARFSSRMGVEERGQEKIVSALVKWNETQQSLTRAGFPTDQLLDFLPDPSRHWFYREDEWNSSWSARCDFIPATPVELQSTGNRSDTLLYTQVSGLKDLTPERFHNKSVYLGRYQLAAFEENRGNYRDVLLFVLRYPDGWTRANFNWDKRMSFSILSVHMHNAPRPSDMDGDGISFGEGKIEKASYTRTDCDLTRIEKMPDDLQFAYPHTLDADSIVQAYADYYRPNLIQQSIANASISPPSPEELFQFYQVYMITKDTQLPHSVQRVITVEVPTVELSIAWLAVVLFFFCVVILGLILYIVFLFKQRSRLSGIPNSKLDWMAISIKEATGQLNKPDHIGHTNDQDKDATEIVRPTQPMESTGQTTWEQLKSAKFGPIRQSSGSLGTLKIQLP</sequence>
<keyword evidence="3" id="KW-1185">Reference proteome</keyword>
<dbReference type="OrthoDB" id="3516776at2759"/>
<dbReference type="HOGENOM" id="CLU_028412_0_0_1"/>
<gene>
    <name evidence="2" type="ORF">UREG_04591</name>
</gene>
<dbReference type="Proteomes" id="UP000002058">
    <property type="component" value="Unassembled WGS sequence"/>
</dbReference>
<feature type="transmembrane region" description="Helical" evidence="1">
    <location>
        <begin position="387"/>
        <end position="412"/>
    </location>
</feature>
<dbReference type="EMBL" id="CH476616">
    <property type="protein sequence ID" value="EEP79745.1"/>
    <property type="molecule type" value="Genomic_DNA"/>
</dbReference>
<reference evidence="2" key="2">
    <citation type="submission" date="2005-08" db="EMBL/GenBank/DDBJ databases">
        <authorList>
            <person name="Ohara O."/>
            <person name="Nagase T."/>
            <person name="Kikuno R."/>
            <person name="Ishikawa K."/>
            <person name="Suyama M."/>
        </authorList>
    </citation>
    <scope>NUCLEOTIDE SEQUENCE</scope>
    <source>
        <strain evidence="2">1704</strain>
    </source>
</reference>
<keyword evidence="1" id="KW-0472">Membrane</keyword>
<dbReference type="OMA" id="FYQAYHI"/>
<dbReference type="eggNOG" id="ENOG502T5YI">
    <property type="taxonomic scope" value="Eukaryota"/>
</dbReference>
<keyword evidence="1" id="KW-1133">Transmembrane helix</keyword>
<name>C4JPU8_UNCRE</name>
<organism evidence="2 3">
    <name type="scientific">Uncinocarpus reesii (strain UAMH 1704)</name>
    <dbReference type="NCBI Taxonomy" id="336963"/>
    <lineage>
        <taxon>Eukaryota</taxon>
        <taxon>Fungi</taxon>
        <taxon>Dikarya</taxon>
        <taxon>Ascomycota</taxon>
        <taxon>Pezizomycotina</taxon>
        <taxon>Eurotiomycetes</taxon>
        <taxon>Eurotiomycetidae</taxon>
        <taxon>Onygenales</taxon>
        <taxon>Onygenaceae</taxon>
        <taxon>Uncinocarpus</taxon>
    </lineage>
</organism>